<dbReference type="InterPro" id="IPR036875">
    <property type="entry name" value="Znf_CCHC_sf"/>
</dbReference>
<sequence>MDKWDILPFLFKSLPQNEIRGQWTKWKRNFEYIVAASEVTNKTKLKFFLLAKAGPDVQEIFQTIPGADVVEDAEKTVDPFSVALTKLDEYFAPKHHESMERHIFWTLKPESGENLEKFMLRAREQAYKCNFGTSQQESRDICVIDKITLLAPPDLKEKLLQRDQPTLDDVFKIVASHQSVKYQASQMVAGPSGLSQSVAAGDVNRMYASSSNRFSTECSRCGRKGHLGHDPVCPARDKQCNLCKRDGHFARKCKTPNTKSLAHGSPMQLKPPVREIRSLKQVSQRIRAIPVEENESKPKEEMQSFIFAIEDGDEFIWLKVGGVMMQALIDSGCNKNIIDDPK</sequence>
<reference evidence="2" key="2">
    <citation type="submission" date="2025-05" db="UniProtKB">
        <authorList>
            <consortium name="EnsemblMetazoa"/>
        </authorList>
    </citation>
    <scope>IDENTIFICATION</scope>
    <source>
        <strain evidence="2">Foshan</strain>
    </source>
</reference>
<dbReference type="PANTHER" id="PTHR33198">
    <property type="entry name" value="ANK_REP_REGION DOMAIN-CONTAINING PROTEIN-RELATED"/>
    <property type="match status" value="1"/>
</dbReference>
<dbReference type="SMART" id="SM00343">
    <property type="entry name" value="ZnF_C2HC"/>
    <property type="match status" value="2"/>
</dbReference>
<dbReference type="SUPFAM" id="SSF57756">
    <property type="entry name" value="Retrovirus zinc finger-like domains"/>
    <property type="match status" value="1"/>
</dbReference>
<organism evidence="2 3">
    <name type="scientific">Aedes albopictus</name>
    <name type="common">Asian tiger mosquito</name>
    <name type="synonym">Stegomyia albopicta</name>
    <dbReference type="NCBI Taxonomy" id="7160"/>
    <lineage>
        <taxon>Eukaryota</taxon>
        <taxon>Metazoa</taxon>
        <taxon>Ecdysozoa</taxon>
        <taxon>Arthropoda</taxon>
        <taxon>Hexapoda</taxon>
        <taxon>Insecta</taxon>
        <taxon>Pterygota</taxon>
        <taxon>Neoptera</taxon>
        <taxon>Endopterygota</taxon>
        <taxon>Diptera</taxon>
        <taxon>Nematocera</taxon>
        <taxon>Culicoidea</taxon>
        <taxon>Culicidae</taxon>
        <taxon>Culicinae</taxon>
        <taxon>Aedini</taxon>
        <taxon>Aedes</taxon>
        <taxon>Stegomyia</taxon>
    </lineage>
</organism>
<reference evidence="3" key="1">
    <citation type="journal article" date="2015" name="Proc. Natl. Acad. Sci. U.S.A.">
        <title>Genome sequence of the Asian Tiger mosquito, Aedes albopictus, reveals insights into its biology, genetics, and evolution.</title>
        <authorList>
            <person name="Chen X.G."/>
            <person name="Jiang X."/>
            <person name="Gu J."/>
            <person name="Xu M."/>
            <person name="Wu Y."/>
            <person name="Deng Y."/>
            <person name="Zhang C."/>
            <person name="Bonizzoni M."/>
            <person name="Dermauw W."/>
            <person name="Vontas J."/>
            <person name="Armbruster P."/>
            <person name="Huang X."/>
            <person name="Yang Y."/>
            <person name="Zhang H."/>
            <person name="He W."/>
            <person name="Peng H."/>
            <person name="Liu Y."/>
            <person name="Wu K."/>
            <person name="Chen J."/>
            <person name="Lirakis M."/>
            <person name="Topalis P."/>
            <person name="Van Leeuwen T."/>
            <person name="Hall A.B."/>
            <person name="Jiang X."/>
            <person name="Thorpe C."/>
            <person name="Mueller R.L."/>
            <person name="Sun C."/>
            <person name="Waterhouse R.M."/>
            <person name="Yan G."/>
            <person name="Tu Z.J."/>
            <person name="Fang X."/>
            <person name="James A.A."/>
        </authorList>
    </citation>
    <scope>NUCLEOTIDE SEQUENCE [LARGE SCALE GENOMIC DNA]</scope>
    <source>
        <strain evidence="3">Foshan</strain>
    </source>
</reference>
<dbReference type="RefSeq" id="XP_029713911.1">
    <property type="nucleotide sequence ID" value="XM_029858051.2"/>
</dbReference>
<name>A0ABM1ZV63_AEDAL</name>
<keyword evidence="3" id="KW-1185">Reference proteome</keyword>
<accession>A0ABM1ZV63</accession>
<evidence type="ECO:0000259" key="1">
    <source>
        <dbReference type="SMART" id="SM00343"/>
    </source>
</evidence>
<dbReference type="GeneID" id="109406993"/>
<dbReference type="Gene3D" id="4.10.60.10">
    <property type="entry name" value="Zinc finger, CCHC-type"/>
    <property type="match status" value="1"/>
</dbReference>
<feature type="domain" description="CCHC-type" evidence="1">
    <location>
        <begin position="217"/>
        <end position="235"/>
    </location>
</feature>
<dbReference type="Proteomes" id="UP000069940">
    <property type="component" value="Unassembled WGS sequence"/>
</dbReference>
<feature type="domain" description="CCHC-type" evidence="1">
    <location>
        <begin position="239"/>
        <end position="255"/>
    </location>
</feature>
<protein>
    <recommendedName>
        <fullName evidence="1">CCHC-type domain-containing protein</fullName>
    </recommendedName>
</protein>
<evidence type="ECO:0000313" key="3">
    <source>
        <dbReference type="Proteomes" id="UP000069940"/>
    </source>
</evidence>
<dbReference type="InterPro" id="IPR001878">
    <property type="entry name" value="Znf_CCHC"/>
</dbReference>
<dbReference type="EnsemblMetazoa" id="AALFPA23_021972.R32517">
    <property type="protein sequence ID" value="AALFPA23_021972.P32517"/>
    <property type="gene ID" value="AALFPA23_021972"/>
</dbReference>
<proteinExistence type="predicted"/>
<evidence type="ECO:0000313" key="2">
    <source>
        <dbReference type="EnsemblMetazoa" id="AALFPA23_021972.P32517"/>
    </source>
</evidence>